<feature type="compositionally biased region" description="Basic and acidic residues" evidence="1">
    <location>
        <begin position="156"/>
        <end position="166"/>
    </location>
</feature>
<feature type="compositionally biased region" description="Basic and acidic residues" evidence="1">
    <location>
        <begin position="184"/>
        <end position="202"/>
    </location>
</feature>
<evidence type="ECO:0000313" key="2">
    <source>
        <dbReference type="Proteomes" id="UP000504602"/>
    </source>
</evidence>
<feature type="compositionally biased region" description="Low complexity" evidence="1">
    <location>
        <begin position="109"/>
        <end position="128"/>
    </location>
</feature>
<dbReference type="RefSeq" id="XP_030918760.1">
    <property type="nucleotide sequence ID" value="XM_031062900.1"/>
</dbReference>
<dbReference type="PANTHER" id="PTHR21555">
    <property type="entry name" value="SPECIFICALLY ANDROGEN-REGULATED GENE PROTEIN"/>
    <property type="match status" value="1"/>
</dbReference>
<reference evidence="3" key="1">
    <citation type="submission" date="2025-08" db="UniProtKB">
        <authorList>
            <consortium name="RefSeq"/>
        </authorList>
    </citation>
    <scope>IDENTIFICATION</scope>
</reference>
<feature type="region of interest" description="Disordered" evidence="1">
    <location>
        <begin position="1"/>
        <end position="34"/>
    </location>
</feature>
<dbReference type="Pfam" id="PF15385">
    <property type="entry name" value="SARG"/>
    <property type="match status" value="3"/>
</dbReference>
<dbReference type="Proteomes" id="UP000504602">
    <property type="component" value="Unplaced"/>
</dbReference>
<organism evidence="2 3">
    <name type="scientific">Geospiza fortis</name>
    <name type="common">Medium ground-finch</name>
    <dbReference type="NCBI Taxonomy" id="48883"/>
    <lineage>
        <taxon>Eukaryota</taxon>
        <taxon>Metazoa</taxon>
        <taxon>Chordata</taxon>
        <taxon>Craniata</taxon>
        <taxon>Vertebrata</taxon>
        <taxon>Euteleostomi</taxon>
        <taxon>Archelosauria</taxon>
        <taxon>Archosauria</taxon>
        <taxon>Dinosauria</taxon>
        <taxon>Saurischia</taxon>
        <taxon>Theropoda</taxon>
        <taxon>Coelurosauria</taxon>
        <taxon>Aves</taxon>
        <taxon>Neognathae</taxon>
        <taxon>Neoaves</taxon>
        <taxon>Telluraves</taxon>
        <taxon>Australaves</taxon>
        <taxon>Passeriformes</taxon>
        <taxon>Thraupidae</taxon>
        <taxon>Geospiza</taxon>
    </lineage>
</organism>
<accession>A0A8N5EX57</accession>
<dbReference type="PANTHER" id="PTHR21555:SF0">
    <property type="entry name" value="SPECIFICALLY ANDROGEN-REGULATED GENE PROTEIN"/>
    <property type="match status" value="1"/>
</dbReference>
<feature type="compositionally biased region" description="Basic and acidic residues" evidence="1">
    <location>
        <begin position="399"/>
        <end position="409"/>
    </location>
</feature>
<sequence>MPRKELGMAGCNSGSCDSMVSTASNHSQRSDNSYDYLSVEEKECLMFLEETIGSLDAEGDSGVSTDDTDYGEPSKPRKGPVPRDLGNGTPPASRAQQRGAEQRSGKIISAPSSSAPAAAPGPGCSSLPRNIPAANGASGSKGGVPIVPAGKPAQEVPREGRLDLGSHTKSVIIQPPDPFQDELEWSRSQRSDAKGEAPKETKTWTSWGHLGKSTLEEAPQDPDAKRGPPTAPKPRKLPPNIILKTSRSSPVPEHKQKAKPAPPPSAASQASPASDSTAEKGNSGHLDPKEKEKARREALEKLGLSQDRREPSAHLHPHPRETQQPGEGSAPGIRQIPFKSNTLERSGVGLGSSMGSAKEQNGRSSSSSLGKMSFIERLAPSFLRSRPRPASLGAGKDFGGLKEQEEKDKSSKRRSHPLPSFPRPPRSAVSVKIAPKGAADENRREALKKLGLLKEELLVGLVEKGIFSPQIQLPALPGAGTSAPRGAGSFTRNKGRRRVQDILYIAGVHGIFIQSSSLRGWGVFSCKGFTAFGDPSNQGSHGIRGLACFQKGCLWIKHLWEELLDFAAPLGLFWGFFKLILSQPLRAEHSPAM</sequence>
<protein>
    <submittedName>
        <fullName evidence="3">Specifically androgen-regulated gene protein isoform X1</fullName>
    </submittedName>
</protein>
<evidence type="ECO:0000313" key="3">
    <source>
        <dbReference type="RefSeq" id="XP_030918760.1"/>
    </source>
</evidence>
<dbReference type="GO" id="GO:0005737">
    <property type="term" value="C:cytoplasm"/>
    <property type="evidence" value="ECO:0007669"/>
    <property type="project" value="TreeGrafter"/>
</dbReference>
<dbReference type="CTD" id="109317918"/>
<dbReference type="AlphaFoldDB" id="A0A8N5EX57"/>
<gene>
    <name evidence="3" type="primary">CUNH1orf116</name>
</gene>
<feature type="compositionally biased region" description="Polar residues" evidence="1">
    <location>
        <begin position="353"/>
        <end position="363"/>
    </location>
</feature>
<dbReference type="OrthoDB" id="9898538at2759"/>
<name>A0A8N5EX57_GEOFO</name>
<feature type="region of interest" description="Disordered" evidence="1">
    <location>
        <begin position="54"/>
        <end position="437"/>
    </location>
</feature>
<dbReference type="GeneID" id="102044762"/>
<dbReference type="InterPro" id="IPR026152">
    <property type="entry name" value="SARG"/>
</dbReference>
<evidence type="ECO:0000256" key="1">
    <source>
        <dbReference type="SAM" id="MobiDB-lite"/>
    </source>
</evidence>
<keyword evidence="2" id="KW-1185">Reference proteome</keyword>
<feature type="compositionally biased region" description="Polar residues" evidence="1">
    <location>
        <begin position="12"/>
        <end position="34"/>
    </location>
</feature>
<proteinExistence type="predicted"/>
<feature type="compositionally biased region" description="Basic and acidic residues" evidence="1">
    <location>
        <begin position="286"/>
        <end position="321"/>
    </location>
</feature>